<name>A0A0E2DKI0_LEPIR</name>
<dbReference type="Proteomes" id="UP000001340">
    <property type="component" value="Unassembled WGS sequence"/>
</dbReference>
<accession>A0A0E2DKI0</accession>
<evidence type="ECO:0000313" key="2">
    <source>
        <dbReference type="Proteomes" id="UP000001340"/>
    </source>
</evidence>
<dbReference type="EMBL" id="AHNR02000023">
    <property type="protein sequence ID" value="EKR56147.1"/>
    <property type="molecule type" value="Genomic_DNA"/>
</dbReference>
<dbReference type="AlphaFoldDB" id="A0A0E2DKI0"/>
<evidence type="ECO:0000313" key="1">
    <source>
        <dbReference type="EMBL" id="EKR56147.1"/>
    </source>
</evidence>
<organism evidence="1 2">
    <name type="scientific">Leptospira interrogans str. UI 12758</name>
    <dbReference type="NCBI Taxonomy" id="1049938"/>
    <lineage>
        <taxon>Bacteria</taxon>
        <taxon>Pseudomonadati</taxon>
        <taxon>Spirochaetota</taxon>
        <taxon>Spirochaetia</taxon>
        <taxon>Leptospirales</taxon>
        <taxon>Leptospiraceae</taxon>
        <taxon>Leptospira</taxon>
    </lineage>
</organism>
<gene>
    <name evidence="1" type="ORF">LEP1GSC105_4648</name>
</gene>
<comment type="caution">
    <text evidence="1">The sequence shown here is derived from an EMBL/GenBank/DDBJ whole genome shotgun (WGS) entry which is preliminary data.</text>
</comment>
<sequence length="41" mass="5227">MNFEFDFIRWFIRFDFIKFTFFKSRMSGCCLSKRNDKLKLY</sequence>
<proteinExistence type="predicted"/>
<reference evidence="1 2" key="1">
    <citation type="submission" date="2012-10" db="EMBL/GenBank/DDBJ databases">
        <authorList>
            <person name="Harkins D.M."/>
            <person name="Durkin A.S."/>
            <person name="Brinkac L.M."/>
            <person name="Haft D.H."/>
            <person name="Selengut J.D."/>
            <person name="Sanka R."/>
            <person name="DePew J."/>
            <person name="Purushe J."/>
            <person name="Chanthongthip A."/>
            <person name="Lattana O."/>
            <person name="Phetsouvanh R."/>
            <person name="Newton P.N."/>
            <person name="Vinetz J.M."/>
            <person name="Sutton G.G."/>
            <person name="Nierman W.C."/>
            <person name="Fouts D.E."/>
        </authorList>
    </citation>
    <scope>NUCLEOTIDE SEQUENCE [LARGE SCALE GENOMIC DNA]</scope>
    <source>
        <strain evidence="1 2">UI 12758</strain>
    </source>
</reference>
<protein>
    <submittedName>
        <fullName evidence="1">Uncharacterized protein</fullName>
    </submittedName>
</protein>